<protein>
    <submittedName>
        <fullName evidence="2">Uncharacterized protein</fullName>
    </submittedName>
</protein>
<accession>A0A9P1J4M4</accession>
<keyword evidence="3" id="KW-1185">Reference proteome</keyword>
<comment type="caution">
    <text evidence="2">The sequence shown here is derived from an EMBL/GenBank/DDBJ whole genome shotgun (WGS) entry which is preliminary data.</text>
</comment>
<reference evidence="2" key="1">
    <citation type="submission" date="2022-11" db="EMBL/GenBank/DDBJ databases">
        <authorList>
            <person name="Kikuchi T."/>
        </authorList>
    </citation>
    <scope>NUCLEOTIDE SEQUENCE</scope>
    <source>
        <strain evidence="2">PS1010</strain>
    </source>
</reference>
<organism evidence="2 3">
    <name type="scientific">Caenorhabditis angaria</name>
    <dbReference type="NCBI Taxonomy" id="860376"/>
    <lineage>
        <taxon>Eukaryota</taxon>
        <taxon>Metazoa</taxon>
        <taxon>Ecdysozoa</taxon>
        <taxon>Nematoda</taxon>
        <taxon>Chromadorea</taxon>
        <taxon>Rhabditida</taxon>
        <taxon>Rhabditina</taxon>
        <taxon>Rhabditomorpha</taxon>
        <taxon>Rhabditoidea</taxon>
        <taxon>Rhabditidae</taxon>
        <taxon>Peloderinae</taxon>
        <taxon>Caenorhabditis</taxon>
    </lineage>
</organism>
<proteinExistence type="predicted"/>
<feature type="region of interest" description="Disordered" evidence="1">
    <location>
        <begin position="38"/>
        <end position="77"/>
    </location>
</feature>
<evidence type="ECO:0000256" key="1">
    <source>
        <dbReference type="SAM" id="MobiDB-lite"/>
    </source>
</evidence>
<feature type="compositionally biased region" description="Basic and acidic residues" evidence="1">
    <location>
        <begin position="42"/>
        <end position="71"/>
    </location>
</feature>
<evidence type="ECO:0000313" key="2">
    <source>
        <dbReference type="EMBL" id="CAI5456466.1"/>
    </source>
</evidence>
<dbReference type="EMBL" id="CANHGI010000006">
    <property type="protein sequence ID" value="CAI5456466.1"/>
    <property type="molecule type" value="Genomic_DNA"/>
</dbReference>
<dbReference type="AlphaFoldDB" id="A0A9P1J4M4"/>
<evidence type="ECO:0000313" key="3">
    <source>
        <dbReference type="Proteomes" id="UP001152747"/>
    </source>
</evidence>
<gene>
    <name evidence="2" type="ORF">CAMP_LOCUS19103</name>
</gene>
<dbReference type="Proteomes" id="UP001152747">
    <property type="component" value="Unassembled WGS sequence"/>
</dbReference>
<name>A0A9P1J4M4_9PELO</name>
<sequence>MYPWYMTEKEKIEKDEEKLRRLTKEMNEAIKRGAEIQAARAAKAEQRRAARQKASEAKRVEDSKTNKRIDGDLDESYAPSLKVRKTEGIIFAPEKPAKPSKSVWNSDIDVSSKSFSNWRETSLLSAMESSRNEKDGKIKKAASKKVFKSGILAVTPNSETDGWKNLSTWKVKPYSFDNSANLQKTSTSLTNSEKAEKVGFGFAKFTEQRATASSNVLDVSSGFTDFMPKSQRHVEMTPQSGQFQIPKIVGETVQKWEKRGEETIMQKNFLAQSELLQNQNERNPILFKQETQTRPNPTNAFSGFAGKSIKKEVECVEEFEYGGNQNGFANSPRSYDIKPQIAKLAYPKNFAKVYGKSTDEADRLMKPKATNSFSGFGGKSIKMEVACVDEFEYGGNQNGFANSSRSYDIKPQIAKFALPKNVAEVRGKSTDLAETAKHSEQPHQKKNMQTNLVASSELLQNQNERKPVLFNYQIQTQPEATNSLSGFAGKSIKKEVVCADEFEYGGNQNGFANSSRNHDIKPQIAKFAYPKHVAKIGGNSTDVAETSKQSEVLHQEKNMQKNLVASSEHLNIQNESQPVSFNHQTQTRPEATNSFSGFAGKSIKKEVETADEFEYGGNQKGLANSPRSYDIKPQIAKLAYPKNFAKVYGKSTDETDRLIKSKATNSFSGFAGKSIKKEVACVDEFEYGGNQKSSANSSSNYDMKPQIAKFAYPKHVARIGGKSTDVIETLKQSVQLHKEKNMQKNSLASSEHLNIQNESQPVSFNHATQSVQNPTNSFSGFAGKSIKKEVACVDEFEYGGNQKSSANSSSNYDMKPQIAKFAYPKHVARIGGKSTDVIETLKQSVQLHKEKNMQKNSLASSEHLNIQNESQPVSFNHATQSVQNPTNSFSGFAGKSIKKEVACDKFEYGGIGKRLANSPSNYDMKPQIAKIALPKNVAKIGGKSTDVIEPAKQSEVLHQESDMQKSFPASSQHLNIQNERKRVSFKLETQTRLKSTKVFSGIGRKSIKKEVKSADKFEYGGNRKGFANFPRNADTKIAKFVLPKNVAKD</sequence>